<evidence type="ECO:0000313" key="2">
    <source>
        <dbReference type="EMBL" id="MCW5322541.1"/>
    </source>
</evidence>
<dbReference type="InterPro" id="IPR021109">
    <property type="entry name" value="Peptidase_aspartic_dom_sf"/>
</dbReference>
<protein>
    <submittedName>
        <fullName evidence="2">TIGR02281 family clan AA aspartic protease</fullName>
        <ecNumber evidence="2">3.4.23.-</ecNumber>
    </submittedName>
</protein>
<keyword evidence="2" id="KW-0645">Protease</keyword>
<reference evidence="3" key="1">
    <citation type="submission" date="2023-07" db="EMBL/GenBank/DDBJ databases">
        <title>Verminephrobacter genomes.</title>
        <authorList>
            <person name="Lund M.B."/>
        </authorList>
    </citation>
    <scope>NUCLEOTIDE SEQUENCE [LARGE SCALE GENOMIC DNA]</scope>
    <source>
        <strain evidence="3">AtM5-05</strain>
    </source>
</reference>
<proteinExistence type="predicted"/>
<dbReference type="InterPro" id="IPR011969">
    <property type="entry name" value="Clan_AA_Asp_peptidase_C"/>
</dbReference>
<name>A0ABT3KWB8_9BURK</name>
<dbReference type="EMBL" id="QZCW01000003">
    <property type="protein sequence ID" value="MCW5322541.1"/>
    <property type="molecule type" value="Genomic_DNA"/>
</dbReference>
<keyword evidence="3" id="KW-1185">Reference proteome</keyword>
<organism evidence="2 3">
    <name type="scientific">Verminephrobacter aporrectodeae subsp. tuberculatae</name>
    <dbReference type="NCBI Taxonomy" id="1110392"/>
    <lineage>
        <taxon>Bacteria</taxon>
        <taxon>Pseudomonadati</taxon>
        <taxon>Pseudomonadota</taxon>
        <taxon>Betaproteobacteria</taxon>
        <taxon>Burkholderiales</taxon>
        <taxon>Comamonadaceae</taxon>
        <taxon>Verminephrobacter</taxon>
    </lineage>
</organism>
<evidence type="ECO:0000313" key="3">
    <source>
        <dbReference type="Proteomes" id="UP001208935"/>
    </source>
</evidence>
<dbReference type="Gene3D" id="2.40.70.10">
    <property type="entry name" value="Acid Proteases"/>
    <property type="match status" value="1"/>
</dbReference>
<dbReference type="RefSeq" id="WP_265282771.1">
    <property type="nucleotide sequence ID" value="NZ_QZCW01000003.1"/>
</dbReference>
<keyword evidence="2" id="KW-0378">Hydrolase</keyword>
<gene>
    <name evidence="2" type="ORF">D5039_15685</name>
</gene>
<evidence type="ECO:0000256" key="1">
    <source>
        <dbReference type="SAM" id="SignalP"/>
    </source>
</evidence>
<comment type="caution">
    <text evidence="2">The sequence shown here is derived from an EMBL/GenBank/DDBJ whole genome shotgun (WGS) entry which is preliminary data.</text>
</comment>
<dbReference type="EC" id="3.4.23.-" evidence="2"/>
<sequence length="217" mass="23201">MTKLRRLLPAALAAWCALWLLPAQAQSVALAGLLGSKVLLVVDANPPRAMGVGDEYLGVKVIAVTREGAIVETNGTRSTLQFGEVPVSVGKRGGSGKRITLVADGRGHFMNSGSINGQAMQFMVDTGATTVSIGRPDADRMGLKYQGGQSMRVSTANGVGQGWRMRLDSVRIGDVEVFGIDAIITAEPMPYVLLGNSFLNEFHMSRINELMVLEKRN</sequence>
<dbReference type="NCBIfam" id="TIGR02281">
    <property type="entry name" value="clan_AA_DTGA"/>
    <property type="match status" value="1"/>
</dbReference>
<dbReference type="CDD" id="cd05483">
    <property type="entry name" value="retropepsin_like_bacteria"/>
    <property type="match status" value="1"/>
</dbReference>
<dbReference type="Proteomes" id="UP001208935">
    <property type="component" value="Unassembled WGS sequence"/>
</dbReference>
<dbReference type="Pfam" id="PF13975">
    <property type="entry name" value="gag-asp_proteas"/>
    <property type="match status" value="1"/>
</dbReference>
<dbReference type="GO" id="GO:0008233">
    <property type="term" value="F:peptidase activity"/>
    <property type="evidence" value="ECO:0007669"/>
    <property type="project" value="UniProtKB-KW"/>
</dbReference>
<keyword evidence="1" id="KW-0732">Signal</keyword>
<dbReference type="InterPro" id="IPR034122">
    <property type="entry name" value="Retropepsin-like_bacterial"/>
</dbReference>
<accession>A0ABT3KWB8</accession>
<dbReference type="GO" id="GO:0006508">
    <property type="term" value="P:proteolysis"/>
    <property type="evidence" value="ECO:0007669"/>
    <property type="project" value="UniProtKB-KW"/>
</dbReference>
<dbReference type="SUPFAM" id="SSF50630">
    <property type="entry name" value="Acid proteases"/>
    <property type="match status" value="1"/>
</dbReference>
<feature type="chain" id="PRO_5046474835" evidence="1">
    <location>
        <begin position="26"/>
        <end position="217"/>
    </location>
</feature>
<feature type="signal peptide" evidence="1">
    <location>
        <begin position="1"/>
        <end position="25"/>
    </location>
</feature>